<proteinExistence type="predicted"/>
<name>A0A1I7XC67_HETBA</name>
<dbReference type="WBParaSite" id="Hba_15284">
    <property type="protein sequence ID" value="Hba_15284"/>
    <property type="gene ID" value="Hba_15284"/>
</dbReference>
<dbReference type="AlphaFoldDB" id="A0A1I7XC67"/>
<evidence type="ECO:0000313" key="1">
    <source>
        <dbReference type="Proteomes" id="UP000095283"/>
    </source>
</evidence>
<organism evidence="1 2">
    <name type="scientific">Heterorhabditis bacteriophora</name>
    <name type="common">Entomopathogenic nematode worm</name>
    <dbReference type="NCBI Taxonomy" id="37862"/>
    <lineage>
        <taxon>Eukaryota</taxon>
        <taxon>Metazoa</taxon>
        <taxon>Ecdysozoa</taxon>
        <taxon>Nematoda</taxon>
        <taxon>Chromadorea</taxon>
        <taxon>Rhabditida</taxon>
        <taxon>Rhabditina</taxon>
        <taxon>Rhabditomorpha</taxon>
        <taxon>Strongyloidea</taxon>
        <taxon>Heterorhabditidae</taxon>
        <taxon>Heterorhabditis</taxon>
    </lineage>
</organism>
<reference evidence="2" key="1">
    <citation type="submission" date="2016-11" db="UniProtKB">
        <authorList>
            <consortium name="WormBaseParasite"/>
        </authorList>
    </citation>
    <scope>IDENTIFICATION</scope>
</reference>
<keyword evidence="1" id="KW-1185">Reference proteome</keyword>
<protein>
    <submittedName>
        <fullName evidence="2">Alpha/beta hydrolase</fullName>
    </submittedName>
</protein>
<sequence>MTGGHWSYCDDDECVQVLKNLII</sequence>
<dbReference type="Proteomes" id="UP000095283">
    <property type="component" value="Unplaced"/>
</dbReference>
<accession>A0A1I7XC67</accession>
<evidence type="ECO:0000313" key="2">
    <source>
        <dbReference type="WBParaSite" id="Hba_15284"/>
    </source>
</evidence>